<evidence type="ECO:0000313" key="7">
    <source>
        <dbReference type="Proteomes" id="UP000235116"/>
    </source>
</evidence>
<evidence type="ECO:0000313" key="6">
    <source>
        <dbReference type="EMBL" id="AUM11660.1"/>
    </source>
</evidence>
<dbReference type="RefSeq" id="WP_101893000.1">
    <property type="nucleotide sequence ID" value="NZ_CP022684.1"/>
</dbReference>
<evidence type="ECO:0000256" key="1">
    <source>
        <dbReference type="ARBA" id="ARBA00022636"/>
    </source>
</evidence>
<protein>
    <recommendedName>
        <fullName evidence="8">PilZ domain-containing protein</fullName>
    </recommendedName>
</protein>
<dbReference type="InterPro" id="IPR009926">
    <property type="entry name" value="T3SS_YcgR_PilZN"/>
</dbReference>
<dbReference type="EMBL" id="CP022684">
    <property type="protein sequence ID" value="AUM11660.1"/>
    <property type="molecule type" value="Genomic_DNA"/>
</dbReference>
<dbReference type="GO" id="GO:0035438">
    <property type="term" value="F:cyclic-di-GMP binding"/>
    <property type="evidence" value="ECO:0007669"/>
    <property type="project" value="InterPro"/>
</dbReference>
<accession>A0A2K9LHE5</accession>
<keyword evidence="3" id="KW-0975">Bacterial flagellum</keyword>
<evidence type="ECO:0000256" key="2">
    <source>
        <dbReference type="ARBA" id="ARBA00022741"/>
    </source>
</evidence>
<evidence type="ECO:0000256" key="3">
    <source>
        <dbReference type="ARBA" id="ARBA00023143"/>
    </source>
</evidence>
<dbReference type="Pfam" id="PF07317">
    <property type="entry name" value="PilZN"/>
    <property type="match status" value="1"/>
</dbReference>
<dbReference type="KEGG" id="kak:Kalk_04145"/>
<dbReference type="SUPFAM" id="SSF141371">
    <property type="entry name" value="PilZ domain-like"/>
    <property type="match status" value="1"/>
</dbReference>
<keyword evidence="7" id="KW-1185">Reference proteome</keyword>
<evidence type="ECO:0000259" key="5">
    <source>
        <dbReference type="Pfam" id="PF07317"/>
    </source>
</evidence>
<feature type="domain" description="Type III secretion system flagellar brake protein YcgR PilZN" evidence="5">
    <location>
        <begin position="38"/>
        <end position="142"/>
    </location>
</feature>
<keyword evidence="2" id="KW-0547">Nucleotide-binding</keyword>
<dbReference type="Proteomes" id="UP000235116">
    <property type="component" value="Chromosome"/>
</dbReference>
<organism evidence="6 7">
    <name type="scientific">Ketobacter alkanivorans</name>
    <dbReference type="NCBI Taxonomy" id="1917421"/>
    <lineage>
        <taxon>Bacteria</taxon>
        <taxon>Pseudomonadati</taxon>
        <taxon>Pseudomonadota</taxon>
        <taxon>Gammaproteobacteria</taxon>
        <taxon>Pseudomonadales</taxon>
        <taxon>Ketobacteraceae</taxon>
        <taxon>Ketobacter</taxon>
    </lineage>
</organism>
<dbReference type="AlphaFoldDB" id="A0A2K9LHE5"/>
<sequence length="268" mass="29782">MKSKMLFQGNKPGMINELLDKLFGNEDKPNDGSPKNIKHSPNDIGELLSLYHDQNHLVTAMIMNLGKRKIAKLSTGILSVDSAALRFTTDEFIPSDLPELLGDGTKVQFSLTHHGVRHQFDSIHIQALPSDSGTHHVFQFPKGIEQIQLRDAFRVKLSQAHPIKVTLTHATNPAITGTLADLSSSGMRIRIDGLVTPKPVRGEIYSSCHLVLSDGQPVVGGARLMHWQYDPDLRISFLGVHFENLDGTTQRALNRFLTDLQRKQRLTG</sequence>
<feature type="domain" description="PilZ" evidence="4">
    <location>
        <begin position="148"/>
        <end position="258"/>
    </location>
</feature>
<evidence type="ECO:0008006" key="8">
    <source>
        <dbReference type="Google" id="ProtNLM"/>
    </source>
</evidence>
<dbReference type="OrthoDB" id="6746848at2"/>
<dbReference type="Gene3D" id="2.30.110.10">
    <property type="entry name" value="Electron Transport, Fmn-binding Protein, Chain A"/>
    <property type="match status" value="1"/>
</dbReference>
<gene>
    <name evidence="6" type="ORF">Kalk_04145</name>
</gene>
<proteinExistence type="predicted"/>
<evidence type="ECO:0000259" key="4">
    <source>
        <dbReference type="Pfam" id="PF07238"/>
    </source>
</evidence>
<reference evidence="7" key="1">
    <citation type="submission" date="2017-08" db="EMBL/GenBank/DDBJ databases">
        <title>Direct submision.</title>
        <authorList>
            <person name="Kim S.-J."/>
            <person name="Rhee S.-K."/>
        </authorList>
    </citation>
    <scope>NUCLEOTIDE SEQUENCE [LARGE SCALE GENOMIC DNA]</scope>
    <source>
        <strain evidence="7">GI5</strain>
    </source>
</reference>
<dbReference type="InterPro" id="IPR009875">
    <property type="entry name" value="PilZ_domain"/>
</dbReference>
<dbReference type="Gene3D" id="2.40.10.220">
    <property type="entry name" value="predicted glycosyltransferase like domains"/>
    <property type="match status" value="1"/>
</dbReference>
<dbReference type="InterPro" id="IPR012349">
    <property type="entry name" value="Split_barrel_FMN-bd"/>
</dbReference>
<dbReference type="Pfam" id="PF07238">
    <property type="entry name" value="PilZ"/>
    <property type="match status" value="1"/>
</dbReference>
<keyword evidence="1" id="KW-0973">c-di-GMP</keyword>
<name>A0A2K9LHE5_9GAMM</name>